<comment type="catalytic activity">
    <reaction evidence="6">
        <text>a 2'-deoxycytidine in DNA + S-adenosyl-L-methionine = a 5-methyl-2'-deoxycytidine in DNA + S-adenosyl-L-homocysteine + H(+)</text>
        <dbReference type="Rhea" id="RHEA:13681"/>
        <dbReference type="Rhea" id="RHEA-COMP:11369"/>
        <dbReference type="Rhea" id="RHEA-COMP:11370"/>
        <dbReference type="ChEBI" id="CHEBI:15378"/>
        <dbReference type="ChEBI" id="CHEBI:57856"/>
        <dbReference type="ChEBI" id="CHEBI:59789"/>
        <dbReference type="ChEBI" id="CHEBI:85452"/>
        <dbReference type="ChEBI" id="CHEBI:85454"/>
        <dbReference type="EC" id="2.1.1.37"/>
    </reaction>
</comment>
<evidence type="ECO:0000256" key="4">
    <source>
        <dbReference type="ARBA" id="ARBA00022691"/>
    </source>
</evidence>
<keyword evidence="2 7" id="KW-0489">Methyltransferase</keyword>
<sequence length="548" mass="60498">MLFVAQLSSGTESARFLSTYSVVDIFAGPGGLAEGFSSVSGIDGARAFDIALSIEKDAAAHSTLRLRAFLRQFEGDLPDRYYEFLNHGGDEPDWATEFPDEWNAAVAEAWQMELGKENSDLRLNARLDHIRESSSGNVVLIGGPPCQAYSLVGRARNQGKEGYVASEDHRHFLYEEYIRILDRLRPAAFVMENVKGMLSSSVDGENRIFDQVLKDLRGEERDGARYHLIALAPGERRQFDFGRFAPKGSDFVIRAENFGVPQARHRVIVIGLRSDLASGVPDTELADLMVRHTLKATVGQVIAGMPKLRSGLSRGADSEDDWRQIVSAAMAFVADVDTGLSDDQQLAFNLAAARHLGEFRALNFLPGREGHGTGISPDCPRDLAEWLTDSRLETLPNHQARSHMASDLARYFFAAVFAEVTGKSPKASDFPEELAPEHQNWSSGKFADRFRVQVTGGPSTTVTSHISKDGHYFIHPDPQQCRSLTVREAARLQTFPDNYLFKGNRTQQYVQVGNAVPPLLARWIGEALATILATRVAPAEDRKLSHVA</sequence>
<dbReference type="PRINTS" id="PR00105">
    <property type="entry name" value="C5METTRFRASE"/>
</dbReference>
<dbReference type="PANTHER" id="PTHR10629:SF52">
    <property type="entry name" value="DNA (CYTOSINE-5)-METHYLTRANSFERASE 1"/>
    <property type="match status" value="1"/>
</dbReference>
<evidence type="ECO:0000256" key="1">
    <source>
        <dbReference type="ARBA" id="ARBA00011975"/>
    </source>
</evidence>
<dbReference type="Pfam" id="PF00145">
    <property type="entry name" value="DNA_methylase"/>
    <property type="match status" value="2"/>
</dbReference>
<dbReference type="AlphaFoldDB" id="A0A9X1DFX2"/>
<dbReference type="Proteomes" id="UP001138757">
    <property type="component" value="Unassembled WGS sequence"/>
</dbReference>
<evidence type="ECO:0000313" key="9">
    <source>
        <dbReference type="EMBL" id="MBT2189296.1"/>
    </source>
</evidence>
<evidence type="ECO:0000256" key="6">
    <source>
        <dbReference type="ARBA" id="ARBA00047422"/>
    </source>
</evidence>
<evidence type="ECO:0000256" key="5">
    <source>
        <dbReference type="ARBA" id="ARBA00022747"/>
    </source>
</evidence>
<comment type="similarity">
    <text evidence="7 8">Belongs to the class I-like SAM-binding methyltransferase superfamily. C5-methyltransferase family.</text>
</comment>
<evidence type="ECO:0000256" key="7">
    <source>
        <dbReference type="PROSITE-ProRule" id="PRU01016"/>
    </source>
</evidence>
<dbReference type="NCBIfam" id="TIGR00675">
    <property type="entry name" value="dcm"/>
    <property type="match status" value="1"/>
</dbReference>
<evidence type="ECO:0000256" key="8">
    <source>
        <dbReference type="RuleBase" id="RU000416"/>
    </source>
</evidence>
<evidence type="ECO:0000313" key="10">
    <source>
        <dbReference type="Proteomes" id="UP001138757"/>
    </source>
</evidence>
<feature type="active site" evidence="7">
    <location>
        <position position="146"/>
    </location>
</feature>
<keyword evidence="5" id="KW-0680">Restriction system</keyword>
<dbReference type="InterPro" id="IPR001525">
    <property type="entry name" value="C5_MeTfrase"/>
</dbReference>
<dbReference type="Gene3D" id="3.40.50.150">
    <property type="entry name" value="Vaccinia Virus protein VP39"/>
    <property type="match status" value="1"/>
</dbReference>
<dbReference type="Gene3D" id="3.90.120.10">
    <property type="entry name" value="DNA Methylase, subunit A, domain 2"/>
    <property type="match status" value="1"/>
</dbReference>
<dbReference type="PANTHER" id="PTHR10629">
    <property type="entry name" value="CYTOSINE-SPECIFIC METHYLTRANSFERASE"/>
    <property type="match status" value="1"/>
</dbReference>
<dbReference type="InterPro" id="IPR029063">
    <property type="entry name" value="SAM-dependent_MTases_sf"/>
</dbReference>
<reference evidence="9" key="1">
    <citation type="submission" date="2021-05" db="EMBL/GenBank/DDBJ databases">
        <title>Genome of Sphingobium sp. strain.</title>
        <authorList>
            <person name="Fan R."/>
        </authorList>
    </citation>
    <scope>NUCLEOTIDE SEQUENCE</scope>
    <source>
        <strain evidence="9">H33</strain>
    </source>
</reference>
<protein>
    <recommendedName>
        <fullName evidence="1">DNA (cytosine-5-)-methyltransferase</fullName>
        <ecNumber evidence="1">2.1.1.37</ecNumber>
    </recommendedName>
</protein>
<dbReference type="GO" id="GO:0003886">
    <property type="term" value="F:DNA (cytosine-5-)-methyltransferase activity"/>
    <property type="evidence" value="ECO:0007669"/>
    <property type="project" value="UniProtKB-EC"/>
</dbReference>
<keyword evidence="4 7" id="KW-0949">S-adenosyl-L-methionine</keyword>
<keyword evidence="10" id="KW-1185">Reference proteome</keyword>
<organism evidence="9 10">
    <name type="scientific">Sphingobium nicotianae</name>
    <dbReference type="NCBI Taxonomy" id="2782607"/>
    <lineage>
        <taxon>Bacteria</taxon>
        <taxon>Pseudomonadati</taxon>
        <taxon>Pseudomonadota</taxon>
        <taxon>Alphaproteobacteria</taxon>
        <taxon>Sphingomonadales</taxon>
        <taxon>Sphingomonadaceae</taxon>
        <taxon>Sphingobium</taxon>
    </lineage>
</organism>
<keyword evidence="3 7" id="KW-0808">Transferase</keyword>
<dbReference type="GO" id="GO:0032259">
    <property type="term" value="P:methylation"/>
    <property type="evidence" value="ECO:0007669"/>
    <property type="project" value="UniProtKB-KW"/>
</dbReference>
<evidence type="ECO:0000256" key="2">
    <source>
        <dbReference type="ARBA" id="ARBA00022603"/>
    </source>
</evidence>
<dbReference type="GO" id="GO:0009307">
    <property type="term" value="P:DNA restriction-modification system"/>
    <property type="evidence" value="ECO:0007669"/>
    <property type="project" value="UniProtKB-KW"/>
</dbReference>
<dbReference type="EMBL" id="JAHGAW010000016">
    <property type="protein sequence ID" value="MBT2189296.1"/>
    <property type="molecule type" value="Genomic_DNA"/>
</dbReference>
<dbReference type="PROSITE" id="PS51679">
    <property type="entry name" value="SAM_MT_C5"/>
    <property type="match status" value="1"/>
</dbReference>
<proteinExistence type="inferred from homology"/>
<dbReference type="GO" id="GO:0003677">
    <property type="term" value="F:DNA binding"/>
    <property type="evidence" value="ECO:0007669"/>
    <property type="project" value="TreeGrafter"/>
</dbReference>
<gene>
    <name evidence="9" type="ORF">KK488_20285</name>
</gene>
<dbReference type="InterPro" id="IPR050390">
    <property type="entry name" value="C5-Methyltransferase"/>
</dbReference>
<dbReference type="GO" id="GO:0044027">
    <property type="term" value="P:negative regulation of gene expression via chromosomal CpG island methylation"/>
    <property type="evidence" value="ECO:0007669"/>
    <property type="project" value="TreeGrafter"/>
</dbReference>
<accession>A0A9X1DFX2</accession>
<dbReference type="EC" id="2.1.1.37" evidence="1"/>
<comment type="caution">
    <text evidence="9">The sequence shown here is derived from an EMBL/GenBank/DDBJ whole genome shotgun (WGS) entry which is preliminary data.</text>
</comment>
<name>A0A9X1DFX2_9SPHN</name>
<evidence type="ECO:0000256" key="3">
    <source>
        <dbReference type="ARBA" id="ARBA00022679"/>
    </source>
</evidence>
<dbReference type="SUPFAM" id="SSF53335">
    <property type="entry name" value="S-adenosyl-L-methionine-dependent methyltransferases"/>
    <property type="match status" value="1"/>
</dbReference>